<dbReference type="RefSeq" id="WP_377720765.1">
    <property type="nucleotide sequence ID" value="NZ_JBHSAM010000031.1"/>
</dbReference>
<evidence type="ECO:0000313" key="4">
    <source>
        <dbReference type="Proteomes" id="UP001595715"/>
    </source>
</evidence>
<proteinExistence type="predicted"/>
<accession>A0ABV8K871</accession>
<organism evidence="3 4">
    <name type="scientific">Paenibacillus xanthanilyticus</name>
    <dbReference type="NCBI Taxonomy" id="1783531"/>
    <lineage>
        <taxon>Bacteria</taxon>
        <taxon>Bacillati</taxon>
        <taxon>Bacillota</taxon>
        <taxon>Bacilli</taxon>
        <taxon>Bacillales</taxon>
        <taxon>Paenibacillaceae</taxon>
        <taxon>Paenibacillus</taxon>
    </lineage>
</organism>
<feature type="region of interest" description="Disordered" evidence="1">
    <location>
        <begin position="70"/>
        <end position="89"/>
    </location>
</feature>
<evidence type="ECO:0008006" key="5">
    <source>
        <dbReference type="Google" id="ProtNLM"/>
    </source>
</evidence>
<comment type="caution">
    <text evidence="3">The sequence shown here is derived from an EMBL/GenBank/DDBJ whole genome shotgun (WGS) entry which is preliminary data.</text>
</comment>
<feature type="region of interest" description="Disordered" evidence="1">
    <location>
        <begin position="35"/>
        <end position="57"/>
    </location>
</feature>
<keyword evidence="4" id="KW-1185">Reference proteome</keyword>
<sequence length="378" mass="41417">MRTEPFDKANERTEEAWRKLQAKLAGEKAGAQWAAWAEAAKRTERQKQGHEDEGTKTGSVFAAAEWPSMEKPNGAAPAASVDVPEQPVRKRMRMSRRRKWGAAAAACLLLGTVIATPAGNQALAAILNQFRAEQITVVNENDLRLMFESVAGSDAGFREMVNQFGTYTTESGKLTEGELSVEEAERLLGYELAGSVAEGAKVSISPSTTVTFKLNVDEVNDVMKRLGATRLMPEEIDGKSIKLELSERVYYGEQALGAKEGQWAYMQVQKAPVVTVDPAVPVEEALNAVLDFPLLPEYLKQDLKQSQILEGKLPIPFIEGKQAEKIDVEGTRVVLSAEGEVAQFRAAWIHDGRLFQFDGGSMFTTREAMLAKIGELIA</sequence>
<feature type="compositionally biased region" description="Basic and acidic residues" evidence="1">
    <location>
        <begin position="39"/>
        <end position="55"/>
    </location>
</feature>
<dbReference type="EMBL" id="JBHSAM010000031">
    <property type="protein sequence ID" value="MFC4102137.1"/>
    <property type="molecule type" value="Genomic_DNA"/>
</dbReference>
<dbReference type="Proteomes" id="UP001595715">
    <property type="component" value="Unassembled WGS sequence"/>
</dbReference>
<keyword evidence="2" id="KW-0472">Membrane</keyword>
<evidence type="ECO:0000256" key="1">
    <source>
        <dbReference type="SAM" id="MobiDB-lite"/>
    </source>
</evidence>
<gene>
    <name evidence="3" type="ORF">ACFOZ8_21115</name>
</gene>
<evidence type="ECO:0000313" key="3">
    <source>
        <dbReference type="EMBL" id="MFC4102137.1"/>
    </source>
</evidence>
<keyword evidence="2" id="KW-0812">Transmembrane</keyword>
<keyword evidence="2" id="KW-1133">Transmembrane helix</keyword>
<reference evidence="4" key="1">
    <citation type="journal article" date="2019" name="Int. J. Syst. Evol. Microbiol.">
        <title>The Global Catalogue of Microorganisms (GCM) 10K type strain sequencing project: providing services to taxonomists for standard genome sequencing and annotation.</title>
        <authorList>
            <consortium name="The Broad Institute Genomics Platform"/>
            <consortium name="The Broad Institute Genome Sequencing Center for Infectious Disease"/>
            <person name="Wu L."/>
            <person name="Ma J."/>
        </authorList>
    </citation>
    <scope>NUCLEOTIDE SEQUENCE [LARGE SCALE GENOMIC DNA]</scope>
    <source>
        <strain evidence="4">IBRC-M 10987</strain>
    </source>
</reference>
<evidence type="ECO:0000256" key="2">
    <source>
        <dbReference type="SAM" id="Phobius"/>
    </source>
</evidence>
<protein>
    <recommendedName>
        <fullName evidence="5">DUF4367 domain-containing protein</fullName>
    </recommendedName>
</protein>
<feature type="transmembrane region" description="Helical" evidence="2">
    <location>
        <begin position="100"/>
        <end position="119"/>
    </location>
</feature>
<name>A0ABV8K871_9BACL</name>